<comment type="caution">
    <text evidence="1">The sequence shown here is derived from an EMBL/GenBank/DDBJ whole genome shotgun (WGS) entry which is preliminary data.</text>
</comment>
<reference evidence="1" key="1">
    <citation type="journal article" date="2015" name="Nature">
        <title>Complex archaea that bridge the gap between prokaryotes and eukaryotes.</title>
        <authorList>
            <person name="Spang A."/>
            <person name="Saw J.H."/>
            <person name="Jorgensen S.L."/>
            <person name="Zaremba-Niedzwiedzka K."/>
            <person name="Martijn J."/>
            <person name="Lind A.E."/>
            <person name="van Eijk R."/>
            <person name="Schleper C."/>
            <person name="Guy L."/>
            <person name="Ettema T.J."/>
        </authorList>
    </citation>
    <scope>NUCLEOTIDE SEQUENCE</scope>
</reference>
<dbReference type="EMBL" id="LAZR01030551">
    <property type="protein sequence ID" value="KKL56273.1"/>
    <property type="molecule type" value="Genomic_DNA"/>
</dbReference>
<gene>
    <name evidence="1" type="ORF">LCGC14_2247070</name>
</gene>
<protein>
    <submittedName>
        <fullName evidence="1">Uncharacterized protein</fullName>
    </submittedName>
</protein>
<dbReference type="AlphaFoldDB" id="A0A0F9D3H1"/>
<proteinExistence type="predicted"/>
<evidence type="ECO:0000313" key="1">
    <source>
        <dbReference type="EMBL" id="KKL56273.1"/>
    </source>
</evidence>
<sequence>MEIDSYKVIDHDLEDLVFKNDRMMSETPVPTCPGDMLMHIYISRMFLSMNEV</sequence>
<organism evidence="1">
    <name type="scientific">marine sediment metagenome</name>
    <dbReference type="NCBI Taxonomy" id="412755"/>
    <lineage>
        <taxon>unclassified sequences</taxon>
        <taxon>metagenomes</taxon>
        <taxon>ecological metagenomes</taxon>
    </lineage>
</organism>
<accession>A0A0F9D3H1</accession>
<name>A0A0F9D3H1_9ZZZZ</name>